<name>A0A8S5PQI9_9CAUD</name>
<protein>
    <submittedName>
        <fullName evidence="1">Periplasmic serine protease</fullName>
    </submittedName>
</protein>
<dbReference type="Gene3D" id="3.90.226.10">
    <property type="entry name" value="2-enoyl-CoA Hydratase, Chain A, domain 1"/>
    <property type="match status" value="1"/>
</dbReference>
<dbReference type="EMBL" id="BK015482">
    <property type="protein sequence ID" value="DAE09032.1"/>
    <property type="molecule type" value="Genomic_DNA"/>
</dbReference>
<proteinExistence type="predicted"/>
<dbReference type="GO" id="GO:0016020">
    <property type="term" value="C:membrane"/>
    <property type="evidence" value="ECO:0007669"/>
    <property type="project" value="InterPro"/>
</dbReference>
<keyword evidence="1" id="KW-0378">Hydrolase</keyword>
<dbReference type="PANTHER" id="PTHR35984:SF1">
    <property type="entry name" value="PERIPLASMIC SERINE PROTEASE"/>
    <property type="match status" value="1"/>
</dbReference>
<evidence type="ECO:0000313" key="1">
    <source>
        <dbReference type="EMBL" id="DAE09032.1"/>
    </source>
</evidence>
<dbReference type="InterPro" id="IPR002825">
    <property type="entry name" value="Pept_S49_ser-pept_pro"/>
</dbReference>
<sequence>MGPVDKVAYEALNNYCIKLEEHLQSDVFLFYGGIHPNHRTFFTTEFEKLARKKKHKSLAVNLTTNGGSVEMAEIMVEVMRRFYDEVYFIVHEYAYSAGTILCMSGDKIYMNFASSLGPIDPQVLSNGQWVPAQGYLDQFDAICKKSLNKDSNNPISPVELQMALNLNLADLNFYQQARNITVTLLKKWLVNYKFKDWTIHSKTNTEVTLKEKEHRAEEIARILGDNAHWHIHGRHIGIKTLQDDLKLKIEDYSDDLKLYRLVKEYNRLAIDFSSKYNYQLFLHTREMTNGSLL</sequence>
<dbReference type="GO" id="GO:0008233">
    <property type="term" value="F:peptidase activity"/>
    <property type="evidence" value="ECO:0007669"/>
    <property type="project" value="UniProtKB-KW"/>
</dbReference>
<dbReference type="PANTHER" id="PTHR35984">
    <property type="entry name" value="PERIPLASMIC SERINE PROTEASE"/>
    <property type="match status" value="1"/>
</dbReference>
<organism evidence="1">
    <name type="scientific">Myoviridae sp. ctEg02</name>
    <dbReference type="NCBI Taxonomy" id="2825061"/>
    <lineage>
        <taxon>Viruses</taxon>
        <taxon>Duplodnaviria</taxon>
        <taxon>Heunggongvirae</taxon>
        <taxon>Uroviricota</taxon>
        <taxon>Caudoviricetes</taxon>
    </lineage>
</organism>
<dbReference type="Pfam" id="PF01972">
    <property type="entry name" value="SDH_protease"/>
    <property type="match status" value="1"/>
</dbReference>
<dbReference type="SUPFAM" id="SSF52096">
    <property type="entry name" value="ClpP/crotonase"/>
    <property type="match status" value="1"/>
</dbReference>
<accession>A0A8S5PQI9</accession>
<dbReference type="GO" id="GO:0006508">
    <property type="term" value="P:proteolysis"/>
    <property type="evidence" value="ECO:0007669"/>
    <property type="project" value="UniProtKB-KW"/>
</dbReference>
<dbReference type="InterPro" id="IPR029045">
    <property type="entry name" value="ClpP/crotonase-like_dom_sf"/>
</dbReference>
<reference evidence="1" key="1">
    <citation type="journal article" date="2021" name="Proc. Natl. Acad. Sci. U.S.A.">
        <title>A Catalog of Tens of Thousands of Viruses from Human Metagenomes Reveals Hidden Associations with Chronic Diseases.</title>
        <authorList>
            <person name="Tisza M.J."/>
            <person name="Buck C.B."/>
        </authorList>
    </citation>
    <scope>NUCLEOTIDE SEQUENCE</scope>
    <source>
        <strain evidence="1">CtEg02</strain>
    </source>
</reference>
<keyword evidence="1" id="KW-0645">Protease</keyword>